<keyword evidence="4" id="KW-0690">Ribosome biogenesis</keyword>
<keyword evidence="11" id="KW-0687">Ribonucleoprotein</keyword>
<evidence type="ECO:0000256" key="9">
    <source>
        <dbReference type="SAM" id="MobiDB-lite"/>
    </source>
</evidence>
<evidence type="ECO:0000256" key="7">
    <source>
        <dbReference type="ARBA" id="ARBA00022884"/>
    </source>
</evidence>
<comment type="subcellular location">
    <subcellularLocation>
        <location evidence="1">Nucleus</location>
    </subcellularLocation>
</comment>
<dbReference type="GeneID" id="100642890"/>
<dbReference type="Pfam" id="PF04410">
    <property type="entry name" value="Gar1"/>
    <property type="match status" value="1"/>
</dbReference>
<evidence type="ECO:0000256" key="8">
    <source>
        <dbReference type="ARBA" id="ARBA00023242"/>
    </source>
</evidence>
<dbReference type="GO" id="GO:0043489">
    <property type="term" value="P:RNA stabilization"/>
    <property type="evidence" value="ECO:0007669"/>
    <property type="project" value="UniProtKB-ARBA"/>
</dbReference>
<dbReference type="GO" id="GO:0001522">
    <property type="term" value="P:pseudouridine synthesis"/>
    <property type="evidence" value="ECO:0007669"/>
    <property type="project" value="InterPro"/>
</dbReference>
<feature type="region of interest" description="Disordered" evidence="9">
    <location>
        <begin position="191"/>
        <end position="250"/>
    </location>
</feature>
<keyword evidence="8" id="KW-0539">Nucleus</keyword>
<dbReference type="OrthoDB" id="21550at2759"/>
<reference evidence="11" key="1">
    <citation type="submission" date="2025-08" db="UniProtKB">
        <authorList>
            <consortium name="RefSeq"/>
        </authorList>
    </citation>
    <scope>IDENTIFICATION</scope>
</reference>
<sequence length="580" mass="66087">MMNAEEVIIEVIENRNSNNEFMDLISNVEQSNCVPNKVIVEDYSIYKKATQINVNETSQFTNDCEVIITDNAEIKQNSNKKDVMNEKVEQHKSVILPNTKQNEILINDTDKNQNTNEDITFENFEQKSDDDICIIREINTVSLAQKSDKVSSLTSIAIEYGNSDSETEFNTDETKSDSNQNQSLNEVQMQTYRQNKEVSSSEESDSDDSTSSSDSSVIVESDDSDSDDSSSKKGKENNVRRKNNEMRTELDDLPPIEDLKISVPEVLCDPLGEVAWMVEQLVVVKPKPGKPTLNLDTVLFIEKGQRTLGKIFDVFGQVNEPHYCVRFNSSEHIKEYNITAGMTVYYCPNTEYTSLVFLHELLKIRGIDANADDPPEFSDDEEERAYYEQLKTKQVNNVNEAENPSKRKRISKPTTGWQSNHPWNRSMQNQRKGFYARGDRRFPSMQTENHSQNLWSQSYQTNSEPYGYGMCSLQPVQYMNHNVSGLNQNFYGSHSYYSEDNSSTYLNPRIPFNTCPRVPPGYITPQNHPNSSTNVRFQAANMPWLPQVSQIPIRMKLPWIPIPPPPPPPPTSSSSDTTST</sequence>
<accession>A0A9B0BR31</accession>
<name>A0A9B0BR31_BOMTE</name>
<keyword evidence="7" id="KW-0694">RNA-binding</keyword>
<keyword evidence="5" id="KW-0698">rRNA processing</keyword>
<dbReference type="InterPro" id="IPR007504">
    <property type="entry name" value="H/ACA_rnp_Gar1/Naf1"/>
</dbReference>
<evidence type="ECO:0000256" key="1">
    <source>
        <dbReference type="ARBA" id="ARBA00004123"/>
    </source>
</evidence>
<feature type="compositionally biased region" description="Polar residues" evidence="9">
    <location>
        <begin position="412"/>
        <end position="423"/>
    </location>
</feature>
<evidence type="ECO:0000256" key="5">
    <source>
        <dbReference type="ARBA" id="ARBA00022552"/>
    </source>
</evidence>
<evidence type="ECO:0000313" key="10">
    <source>
        <dbReference type="Proteomes" id="UP000835206"/>
    </source>
</evidence>
<dbReference type="FunFam" id="2.40.10.230:FF:000002">
    <property type="entry name" value="H/ACA ribonucleoprotein complex non-core subunit NAF1"/>
    <property type="match status" value="1"/>
</dbReference>
<dbReference type="InterPro" id="IPR009000">
    <property type="entry name" value="Transl_B-barrel_sf"/>
</dbReference>
<dbReference type="GO" id="GO:0005634">
    <property type="term" value="C:nucleus"/>
    <property type="evidence" value="ECO:0007669"/>
    <property type="project" value="UniProtKB-SubCell"/>
</dbReference>
<dbReference type="AlphaFoldDB" id="A0A9B0BR31"/>
<feature type="region of interest" description="Disordered" evidence="9">
    <location>
        <begin position="560"/>
        <end position="580"/>
    </location>
</feature>
<proteinExistence type="inferred from homology"/>
<dbReference type="PANTHER" id="PTHR31633:SF1">
    <property type="entry name" value="H_ACA RIBONUCLEOPROTEIN COMPLEX NON-CORE SUBUNIT NAF1"/>
    <property type="match status" value="1"/>
</dbReference>
<dbReference type="RefSeq" id="XP_003398410.1">
    <property type="nucleotide sequence ID" value="XM_003398362.4"/>
</dbReference>
<dbReference type="GO" id="GO:0000493">
    <property type="term" value="P:box H/ACA snoRNP assembly"/>
    <property type="evidence" value="ECO:0007669"/>
    <property type="project" value="InterPro"/>
</dbReference>
<feature type="region of interest" description="Disordered" evidence="9">
    <location>
        <begin position="398"/>
        <end position="423"/>
    </location>
</feature>
<dbReference type="PANTHER" id="PTHR31633">
    <property type="entry name" value="H/ACA RIBONUCLEOPROTEIN COMPLEX NON-CORE SUBUNIT NAF1"/>
    <property type="match status" value="1"/>
</dbReference>
<evidence type="ECO:0000256" key="3">
    <source>
        <dbReference type="ARBA" id="ARBA00021438"/>
    </source>
</evidence>
<feature type="compositionally biased region" description="Basic and acidic residues" evidence="9">
    <location>
        <begin position="229"/>
        <end position="250"/>
    </location>
</feature>
<evidence type="ECO:0000313" key="11">
    <source>
        <dbReference type="RefSeq" id="XP_003398410.1"/>
    </source>
</evidence>
<dbReference type="KEGG" id="bter:100642890"/>
<dbReference type="Proteomes" id="UP000835206">
    <property type="component" value="Chromosome 10"/>
</dbReference>
<organism evidence="10 11">
    <name type="scientific">Bombus terrestris</name>
    <name type="common">Buff-tailed bumblebee</name>
    <name type="synonym">Apis terrestris</name>
    <dbReference type="NCBI Taxonomy" id="30195"/>
    <lineage>
        <taxon>Eukaryota</taxon>
        <taxon>Metazoa</taxon>
        <taxon>Ecdysozoa</taxon>
        <taxon>Arthropoda</taxon>
        <taxon>Hexapoda</taxon>
        <taxon>Insecta</taxon>
        <taxon>Pterygota</taxon>
        <taxon>Neoptera</taxon>
        <taxon>Endopterygota</taxon>
        <taxon>Hymenoptera</taxon>
        <taxon>Apocrita</taxon>
        <taxon>Aculeata</taxon>
        <taxon>Apoidea</taxon>
        <taxon>Anthophila</taxon>
        <taxon>Apidae</taxon>
        <taxon>Bombus</taxon>
        <taxon>Bombus</taxon>
    </lineage>
</organism>
<dbReference type="InterPro" id="IPR038664">
    <property type="entry name" value="Gar1/Naf1_Cbf5-bd_sf"/>
</dbReference>
<keyword evidence="6" id="KW-0597">Phosphoprotein</keyword>
<gene>
    <name evidence="11" type="primary">LOC100642890</name>
</gene>
<dbReference type="SUPFAM" id="SSF50447">
    <property type="entry name" value="Translation proteins"/>
    <property type="match status" value="1"/>
</dbReference>
<keyword evidence="10" id="KW-1185">Reference proteome</keyword>
<dbReference type="GO" id="GO:0003723">
    <property type="term" value="F:RNA binding"/>
    <property type="evidence" value="ECO:0007669"/>
    <property type="project" value="UniProtKB-KW"/>
</dbReference>
<protein>
    <recommendedName>
        <fullName evidence="3">H/ACA ribonucleoprotein complex non-core subunit NAF1</fullName>
    </recommendedName>
</protein>
<evidence type="ECO:0000256" key="2">
    <source>
        <dbReference type="ARBA" id="ARBA00009801"/>
    </source>
</evidence>
<evidence type="ECO:0000256" key="4">
    <source>
        <dbReference type="ARBA" id="ARBA00022517"/>
    </source>
</evidence>
<feature type="compositionally biased region" description="Low complexity" evidence="9">
    <location>
        <begin position="209"/>
        <end position="219"/>
    </location>
</feature>
<evidence type="ECO:0000256" key="6">
    <source>
        <dbReference type="ARBA" id="ARBA00022553"/>
    </source>
</evidence>
<feature type="compositionally biased region" description="Pro residues" evidence="9">
    <location>
        <begin position="560"/>
        <end position="571"/>
    </location>
</feature>
<dbReference type="GO" id="GO:0006364">
    <property type="term" value="P:rRNA processing"/>
    <property type="evidence" value="ECO:0007669"/>
    <property type="project" value="UniProtKB-KW"/>
</dbReference>
<feature type="region of interest" description="Disordered" evidence="9">
    <location>
        <begin position="164"/>
        <end position="183"/>
    </location>
</feature>
<dbReference type="GO" id="GO:0005732">
    <property type="term" value="C:sno(s)RNA-containing ribonucleoprotein complex"/>
    <property type="evidence" value="ECO:0007669"/>
    <property type="project" value="InterPro"/>
</dbReference>
<dbReference type="Gene3D" id="2.40.10.230">
    <property type="entry name" value="Probable tRNA pseudouridine synthase domain"/>
    <property type="match status" value="1"/>
</dbReference>
<comment type="similarity">
    <text evidence="2">Belongs to the NAF1 family.</text>
</comment>
<dbReference type="InterPro" id="IPR040309">
    <property type="entry name" value="Naf1"/>
</dbReference>